<proteinExistence type="predicted"/>
<keyword evidence="1" id="KW-0732">Signal</keyword>
<dbReference type="EMBL" id="VITH01000026">
    <property type="protein sequence ID" value="TWA73990.1"/>
    <property type="molecule type" value="Genomic_DNA"/>
</dbReference>
<sequence length="102" mass="10653">MAPQRRHILRALAAVAVGGGAATLSGPAAAFRVIPNDDLKGVLDEGCGATAYHRRMIDEAVQAAGVSLTEEQRNTLLSQIACPTCRCPLNQIDNPAAAGLRF</sequence>
<evidence type="ECO:0008006" key="4">
    <source>
        <dbReference type="Google" id="ProtNLM"/>
    </source>
</evidence>
<name>A0A560BMY2_AZOBR</name>
<dbReference type="PROSITE" id="PS51318">
    <property type="entry name" value="TAT"/>
    <property type="match status" value="1"/>
</dbReference>
<protein>
    <recommendedName>
        <fullName evidence="4">Twin-arginine translocation signal domain-containing protein</fullName>
    </recommendedName>
</protein>
<dbReference type="Proteomes" id="UP000318529">
    <property type="component" value="Unassembled WGS sequence"/>
</dbReference>
<organism evidence="2 3">
    <name type="scientific">Azospirillum brasilense</name>
    <dbReference type="NCBI Taxonomy" id="192"/>
    <lineage>
        <taxon>Bacteria</taxon>
        <taxon>Pseudomonadati</taxon>
        <taxon>Pseudomonadota</taxon>
        <taxon>Alphaproteobacteria</taxon>
        <taxon>Rhodospirillales</taxon>
        <taxon>Azospirillaceae</taxon>
        <taxon>Azospirillum</taxon>
    </lineage>
</organism>
<evidence type="ECO:0000256" key="1">
    <source>
        <dbReference type="SAM" id="SignalP"/>
    </source>
</evidence>
<evidence type="ECO:0000313" key="3">
    <source>
        <dbReference type="Proteomes" id="UP000318529"/>
    </source>
</evidence>
<accession>A0A560BMY2</accession>
<dbReference type="AlphaFoldDB" id="A0A560BMY2"/>
<comment type="caution">
    <text evidence="2">The sequence shown here is derived from an EMBL/GenBank/DDBJ whole genome shotgun (WGS) entry which is preliminary data.</text>
</comment>
<reference evidence="2 3" key="1">
    <citation type="submission" date="2019-06" db="EMBL/GenBank/DDBJ databases">
        <title>Genomic Encyclopedia of Type Strains, Phase IV (KMG-V): Genome sequencing to study the core and pangenomes of soil and plant-associated prokaryotes.</title>
        <authorList>
            <person name="Whitman W."/>
        </authorList>
    </citation>
    <scope>NUCLEOTIDE SEQUENCE [LARGE SCALE GENOMIC DNA]</scope>
    <source>
        <strain evidence="2 3">BR 11650</strain>
    </source>
</reference>
<dbReference type="InterPro" id="IPR006311">
    <property type="entry name" value="TAT_signal"/>
</dbReference>
<feature type="signal peptide" evidence="1">
    <location>
        <begin position="1"/>
        <end position="30"/>
    </location>
</feature>
<dbReference type="RefSeq" id="WP_145690897.1">
    <property type="nucleotide sequence ID" value="NZ_VITH01000026.1"/>
</dbReference>
<feature type="chain" id="PRO_5021958967" description="Twin-arginine translocation signal domain-containing protein" evidence="1">
    <location>
        <begin position="31"/>
        <end position="102"/>
    </location>
</feature>
<gene>
    <name evidence="2" type="ORF">FBZ83_12658</name>
</gene>
<evidence type="ECO:0000313" key="2">
    <source>
        <dbReference type="EMBL" id="TWA73990.1"/>
    </source>
</evidence>